<evidence type="ECO:0000313" key="5">
    <source>
        <dbReference type="Proteomes" id="UP001212411"/>
    </source>
</evidence>
<dbReference type="AlphaFoldDB" id="A0AAF0AZV9"/>
<dbReference type="Pfam" id="PF25482">
    <property type="entry name" value="DUF7905"/>
    <property type="match status" value="1"/>
</dbReference>
<evidence type="ECO:0000256" key="2">
    <source>
        <dbReference type="SAM" id="Phobius"/>
    </source>
</evidence>
<accession>A0AAF0AZV9</accession>
<feature type="region of interest" description="Disordered" evidence="1">
    <location>
        <begin position="1"/>
        <end position="21"/>
    </location>
</feature>
<protein>
    <submittedName>
        <fullName evidence="4">RNAi protein, Dsh1</fullName>
    </submittedName>
</protein>
<sequence>MANYKASRDVSEESRNSEMKSDAGNFRQECILSSFEDISDLLRFFQKFSFEIRKIERRTLSKFEHDQASGRLFLNNEDKLRARVALDFLQSLMDVKRQSHVGKRASKSSTEHKKKVYNYQEKLESNKEKREKALLERYLQELDPALAFPYEGSLVISSDELDVYENFGGEPLVLLNPIRIKFHCHIDYSPKLSLIHIRCQNSLELKEALHHVKLFYFEQASYHRLERSCLSLHILNLDSRSNFNIFYDREFVLSMKFLPKRIHLRAIPSTSSSVANEETLEKIRNGNVQAMKNYILASFYNVYLFIGVVFMRVKVGVPLFERLKIGENETNTNSIQDASRILLEKQTKSSFLRYLAPNYVSERILSSMESIKDESGKQVFEAFGTNPLNVVHFTLNDIHNTKKNLTAIWDKPVGRPNRWYIDSNTKDTLSITHCNLNTLSWNLYIKYGKHTHDSQAYSDFASSIIMDNKNRIYFLNTSEVFVETVIVKLKHKFYHVPSGYHLHLTRFEAHAMGQNTFIDSDTQPGIQVYRVGQDTSVLRYGLSFWDPNWDRIFAENQHRLSGSSPTYKPSLQTIFPEGIEAFISHSQSIVLQVASLANQFNGNQNIFEADNSISDSMV</sequence>
<evidence type="ECO:0000256" key="1">
    <source>
        <dbReference type="SAM" id="MobiDB-lite"/>
    </source>
</evidence>
<dbReference type="KEGG" id="som:SOMG_05039"/>
<dbReference type="RefSeq" id="XP_056039697.1">
    <property type="nucleotide sequence ID" value="XM_056183814.1"/>
</dbReference>
<name>A0AAF0AZV9_9SCHI</name>
<feature type="transmembrane region" description="Helical" evidence="2">
    <location>
        <begin position="294"/>
        <end position="313"/>
    </location>
</feature>
<keyword evidence="5" id="KW-1185">Reference proteome</keyword>
<keyword evidence="2" id="KW-0812">Transmembrane</keyword>
<keyword evidence="2" id="KW-0472">Membrane</keyword>
<reference evidence="4 5" key="1">
    <citation type="journal article" date="2023" name="G3 (Bethesda)">
        <title>A high-quality reference genome for the fission yeast Schizosaccharomyces osmophilus.</title>
        <authorList>
            <person name="Jia G.S."/>
            <person name="Zhang W.C."/>
            <person name="Liang Y."/>
            <person name="Liu X.H."/>
            <person name="Rhind N."/>
            <person name="Pidoux A."/>
            <person name="Brysch-Herzberg M."/>
            <person name="Du L.L."/>
        </authorList>
    </citation>
    <scope>NUCLEOTIDE SEQUENCE [LARGE SCALE GENOMIC DNA]</scope>
    <source>
        <strain evidence="4 5">CBS 15793</strain>
    </source>
</reference>
<dbReference type="EMBL" id="CP115613">
    <property type="protein sequence ID" value="WBW75454.1"/>
    <property type="molecule type" value="Genomic_DNA"/>
</dbReference>
<proteinExistence type="predicted"/>
<dbReference type="Proteomes" id="UP001212411">
    <property type="component" value="Chromosome 3"/>
</dbReference>
<keyword evidence="2" id="KW-1133">Transmembrane helix</keyword>
<feature type="domain" description="DUF7905" evidence="3">
    <location>
        <begin position="277"/>
        <end position="580"/>
    </location>
</feature>
<dbReference type="GeneID" id="80878503"/>
<dbReference type="InterPro" id="IPR057227">
    <property type="entry name" value="DUF7905"/>
</dbReference>
<evidence type="ECO:0000259" key="3">
    <source>
        <dbReference type="Pfam" id="PF25482"/>
    </source>
</evidence>
<organism evidence="4 5">
    <name type="scientific">Schizosaccharomyces osmophilus</name>
    <dbReference type="NCBI Taxonomy" id="2545709"/>
    <lineage>
        <taxon>Eukaryota</taxon>
        <taxon>Fungi</taxon>
        <taxon>Dikarya</taxon>
        <taxon>Ascomycota</taxon>
        <taxon>Taphrinomycotina</taxon>
        <taxon>Schizosaccharomycetes</taxon>
        <taxon>Schizosaccharomycetales</taxon>
        <taxon>Schizosaccharomycetaceae</taxon>
        <taxon>Schizosaccharomyces</taxon>
    </lineage>
</organism>
<gene>
    <name evidence="4" type="primary">dsh1</name>
    <name evidence="4" type="ORF">SOMG_05039</name>
</gene>
<evidence type="ECO:0000313" key="4">
    <source>
        <dbReference type="EMBL" id="WBW75454.1"/>
    </source>
</evidence>